<name>A0ABP0AT37_9PEZI</name>
<sequence length="1519" mass="166894">MAPLTKETAPSVGSTETMAVFPGPSSLDHADNDNDNDVGDTDDSDRIHAAAAAEMVRQYSLEIVRSAASHINGGRHSLGAAVVPSLDPTSPRFDARLWVKTLLNNCAQDPEKYPRPTAGVAFRNLTVFGSSSGADYQKDVFNVLLQGPQLVYQYLRNRRRRVPILRGEVPHFGLDGLVRSGEMLLVLGRPGSGVTTLLKTLAGETDGLALGDTSTVSYQGIPLHVMRSRFRGEVLYQAETDVHFPQLTVGQTLLFAAEARTPRLRPFLPGVADANISRKEYARHLRDVVMALFGISHTVDTRVGSDLVRGVSGGERKRVSIAEAVLGGSGSTGGTTVVQCWDNATRGLDSATALEFAKSVKLSADTAGTTALVAMYQASEAAYRLFDRVSLLYEGRQIYFGPAGTEARDYFVRMGYLCLPRQTTPDFLTSLTNPGERRVRPDVHPDSVPRTPDEFAAAWRASPEYKQLQQDMDEFDEAYPLQDASAVQTMATARRAHQSSLTRKSSPYTLSFPQQILLCMHRGVQRLRGDATFFVVTVAGNFVVSLVLGSVFYQLPDDASSINSRCIVLFFAILFNALSSALEILSLYAQRPIVEKHARYAFYQPAAEAVASALCELPSKVLSALAFNIPLYFMANLRSGAGHFFIFLLFGFACTLTMSTILRTIGQASRTVHQALTPAAILIIALVIYTGFVLPTSAMQGWLRWIGYINPIAYAYESLVVNELGHGRTFPCETFVPAYPNISSTERTCATAGAMPGEDFVVGDVILEGSYGYKDSHMWRNLGILAAFMVFFFSLYLVAAELVTAEQSKGEVLVFRRGHKKAEEADAPSHSEKQQVKDVGNAGEKEVKKGIFHWRDVCYDIPVAGGNTRRLLDQVDGWVKPGTLTVLMGVSGAGKTTLLDVLAARVTTGVVSGAMQVDGVVRGGSFQRTTGYVQQQDVHLSTSTVREALRFSAQLRQPASVSTADKHAYVDEVVALLEMEAYADAVVGGLNVEQRKRLTIGVELSAKPDLLLFLDEPTSGLDSQTAWSVTSLIRRLADHGQAILCTIHQPSALLFEQFDRMLLLAKGGRTVYFGDIGPHAQTLIQYFETHRQPGSRIPDCQPDENPAEWMLRVIGAAPGVQDDEIPQDWVQTWRDSAEYRHVQTELATLEGVTGQQPSAEGVDSADAESSASSTYATHFSYQLYMVTRRVFQQYWRTPSYIYAKLALCFGTALFIGLSFRAAPLTETGLQSQMFSLFLLLVIFAFLTYQTMPHFIAQRELFEVRERAARTYHWAVFVLANVVVEIPWNTFASLLVFLPFYYLVGMEHNADPTHSVAERGGLMFLFLWVFLLFESSFADMVVAGAPTAELGATLALLLFAFCLIFCGVMVPASSLPGFWTFMYRVSPLTYLIGGLLATGVAQTAVHCSDLELLTFQPPANTTCADYMAPYMQLAGGSLSNPDAVYPTSCEFCSLATTDAYLATVNIFYSDRWRNFGLLWAYVVFNIAAALGLYWLARAPKASVKVRVSRWWVKIVGVVRR</sequence>
<keyword evidence="6" id="KW-0067">ATP-binding</keyword>
<evidence type="ECO:0000256" key="1">
    <source>
        <dbReference type="ARBA" id="ARBA00004141"/>
    </source>
</evidence>
<dbReference type="Proteomes" id="UP001642482">
    <property type="component" value="Unassembled WGS sequence"/>
</dbReference>
<feature type="transmembrane region" description="Helical" evidence="10">
    <location>
        <begin position="1233"/>
        <end position="1251"/>
    </location>
</feature>
<dbReference type="InterPro" id="IPR003593">
    <property type="entry name" value="AAA+_ATPase"/>
</dbReference>
<dbReference type="InterPro" id="IPR010929">
    <property type="entry name" value="PDR_CDR_ABC"/>
</dbReference>
<organism evidence="12 13">
    <name type="scientific">Sporothrix eucalyptigena</name>
    <dbReference type="NCBI Taxonomy" id="1812306"/>
    <lineage>
        <taxon>Eukaryota</taxon>
        <taxon>Fungi</taxon>
        <taxon>Dikarya</taxon>
        <taxon>Ascomycota</taxon>
        <taxon>Pezizomycotina</taxon>
        <taxon>Sordariomycetes</taxon>
        <taxon>Sordariomycetidae</taxon>
        <taxon>Ophiostomatales</taxon>
        <taxon>Ophiostomataceae</taxon>
        <taxon>Sporothrix</taxon>
    </lineage>
</organism>
<dbReference type="InterPro" id="IPR027417">
    <property type="entry name" value="P-loop_NTPase"/>
</dbReference>
<dbReference type="InterPro" id="IPR003439">
    <property type="entry name" value="ABC_transporter-like_ATP-bd"/>
</dbReference>
<feature type="region of interest" description="Disordered" evidence="9">
    <location>
        <begin position="1"/>
        <end position="43"/>
    </location>
</feature>
<feature type="domain" description="ABC transporter" evidence="11">
    <location>
        <begin position="145"/>
        <end position="419"/>
    </location>
</feature>
<dbReference type="Pfam" id="PF00005">
    <property type="entry name" value="ABC_tran"/>
    <property type="match status" value="2"/>
</dbReference>
<dbReference type="Pfam" id="PF06422">
    <property type="entry name" value="PDR_CDR"/>
    <property type="match status" value="1"/>
</dbReference>
<feature type="domain" description="ABC transporter" evidence="11">
    <location>
        <begin position="852"/>
        <end position="1092"/>
    </location>
</feature>
<evidence type="ECO:0000256" key="6">
    <source>
        <dbReference type="ARBA" id="ARBA00022840"/>
    </source>
</evidence>
<gene>
    <name evidence="12" type="primary">CDR1_1</name>
    <name evidence="12" type="ORF">SEUCBS140593_000818</name>
</gene>
<dbReference type="Pfam" id="PF19055">
    <property type="entry name" value="ABC2_membrane_7"/>
    <property type="match status" value="1"/>
</dbReference>
<dbReference type="InterPro" id="IPR043926">
    <property type="entry name" value="ABCG_dom"/>
</dbReference>
<evidence type="ECO:0000256" key="9">
    <source>
        <dbReference type="SAM" id="MobiDB-lite"/>
    </source>
</evidence>
<keyword evidence="13" id="KW-1185">Reference proteome</keyword>
<evidence type="ECO:0000259" key="11">
    <source>
        <dbReference type="PROSITE" id="PS50893"/>
    </source>
</evidence>
<dbReference type="Pfam" id="PF14510">
    <property type="entry name" value="ABC_trans_N"/>
    <property type="match status" value="1"/>
</dbReference>
<feature type="transmembrane region" description="Helical" evidence="10">
    <location>
        <begin position="1201"/>
        <end position="1221"/>
    </location>
</feature>
<comment type="similarity">
    <text evidence="2">Belongs to the ABC transporter superfamily. ABCG family. PDR (TC 3.A.1.205) subfamily.</text>
</comment>
<keyword evidence="7 10" id="KW-1133">Transmembrane helix</keyword>
<evidence type="ECO:0000256" key="8">
    <source>
        <dbReference type="ARBA" id="ARBA00023136"/>
    </source>
</evidence>
<evidence type="ECO:0000256" key="4">
    <source>
        <dbReference type="ARBA" id="ARBA00022692"/>
    </source>
</evidence>
<feature type="transmembrane region" description="Helical" evidence="10">
    <location>
        <begin position="778"/>
        <end position="799"/>
    </location>
</feature>
<dbReference type="PROSITE" id="PS00211">
    <property type="entry name" value="ABC_TRANSPORTER_1"/>
    <property type="match status" value="1"/>
</dbReference>
<dbReference type="Pfam" id="PF01061">
    <property type="entry name" value="ABC2_membrane"/>
    <property type="match status" value="2"/>
</dbReference>
<dbReference type="InterPro" id="IPR029481">
    <property type="entry name" value="ABC_trans_N"/>
</dbReference>
<feature type="transmembrane region" description="Helical" evidence="10">
    <location>
        <begin position="675"/>
        <end position="694"/>
    </location>
</feature>
<evidence type="ECO:0000256" key="3">
    <source>
        <dbReference type="ARBA" id="ARBA00022448"/>
    </source>
</evidence>
<dbReference type="EMBL" id="CAWUHD010000005">
    <property type="protein sequence ID" value="CAK7210420.1"/>
    <property type="molecule type" value="Genomic_DNA"/>
</dbReference>
<protein>
    <submittedName>
        <fullName evidence="12">Multidrug resistance protein</fullName>
    </submittedName>
</protein>
<dbReference type="CDD" id="cd03232">
    <property type="entry name" value="ABCG_PDR_domain2"/>
    <property type="match status" value="1"/>
</dbReference>
<evidence type="ECO:0000313" key="13">
    <source>
        <dbReference type="Proteomes" id="UP001642482"/>
    </source>
</evidence>
<keyword evidence="3" id="KW-0813">Transport</keyword>
<proteinExistence type="inferred from homology"/>
<evidence type="ECO:0000256" key="7">
    <source>
        <dbReference type="ARBA" id="ARBA00022989"/>
    </source>
</evidence>
<dbReference type="Gene3D" id="3.40.50.300">
    <property type="entry name" value="P-loop containing nucleotide triphosphate hydrolases"/>
    <property type="match status" value="2"/>
</dbReference>
<evidence type="ECO:0000256" key="5">
    <source>
        <dbReference type="ARBA" id="ARBA00022741"/>
    </source>
</evidence>
<feature type="transmembrane region" description="Helical" evidence="10">
    <location>
        <begin position="1477"/>
        <end position="1495"/>
    </location>
</feature>
<evidence type="ECO:0000256" key="2">
    <source>
        <dbReference type="ARBA" id="ARBA00006012"/>
    </source>
</evidence>
<evidence type="ECO:0000313" key="12">
    <source>
        <dbReference type="EMBL" id="CAK7210420.1"/>
    </source>
</evidence>
<dbReference type="PROSITE" id="PS50893">
    <property type="entry name" value="ABC_TRANSPORTER_2"/>
    <property type="match status" value="2"/>
</dbReference>
<accession>A0ABP0AT37</accession>
<feature type="transmembrane region" description="Helical" evidence="10">
    <location>
        <begin position="1353"/>
        <end position="1378"/>
    </location>
</feature>
<dbReference type="InterPro" id="IPR017871">
    <property type="entry name" value="ABC_transporter-like_CS"/>
</dbReference>
<dbReference type="PANTHER" id="PTHR19241">
    <property type="entry name" value="ATP-BINDING CASSETTE TRANSPORTER"/>
    <property type="match status" value="1"/>
</dbReference>
<dbReference type="InterPro" id="IPR034003">
    <property type="entry name" value="ABCG_PDR_2"/>
</dbReference>
<feature type="transmembrane region" description="Helical" evidence="10">
    <location>
        <begin position="567"/>
        <end position="588"/>
    </location>
</feature>
<feature type="transmembrane region" description="Helical" evidence="10">
    <location>
        <begin position="531"/>
        <end position="555"/>
    </location>
</feature>
<keyword evidence="5" id="KW-0547">Nucleotide-binding</keyword>
<evidence type="ECO:0000256" key="10">
    <source>
        <dbReference type="SAM" id="Phobius"/>
    </source>
</evidence>
<keyword evidence="4 10" id="KW-0812">Transmembrane</keyword>
<feature type="transmembrane region" description="Helical" evidence="10">
    <location>
        <begin position="1321"/>
        <end position="1341"/>
    </location>
</feature>
<comment type="caution">
    <text evidence="12">The sequence shown here is derived from an EMBL/GenBank/DDBJ whole genome shotgun (WGS) entry which is preliminary data.</text>
</comment>
<keyword evidence="8 10" id="KW-0472">Membrane</keyword>
<feature type="transmembrane region" description="Helical" evidence="10">
    <location>
        <begin position="641"/>
        <end position="663"/>
    </location>
</feature>
<feature type="transmembrane region" description="Helical" evidence="10">
    <location>
        <begin position="1271"/>
        <end position="1301"/>
    </location>
</feature>
<comment type="subcellular location">
    <subcellularLocation>
        <location evidence="1">Membrane</location>
        <topology evidence="1">Multi-pass membrane protein</topology>
    </subcellularLocation>
</comment>
<dbReference type="InterPro" id="IPR013525">
    <property type="entry name" value="ABC2_TM"/>
</dbReference>
<dbReference type="SMART" id="SM00382">
    <property type="entry name" value="AAA"/>
    <property type="match status" value="2"/>
</dbReference>
<dbReference type="SUPFAM" id="SSF52540">
    <property type="entry name" value="P-loop containing nucleoside triphosphate hydrolases"/>
    <property type="match status" value="2"/>
</dbReference>
<feature type="compositionally biased region" description="Acidic residues" evidence="9">
    <location>
        <begin position="33"/>
        <end position="43"/>
    </location>
</feature>
<reference evidence="12 13" key="1">
    <citation type="submission" date="2024-01" db="EMBL/GenBank/DDBJ databases">
        <authorList>
            <person name="Allen C."/>
            <person name="Tagirdzhanova G."/>
        </authorList>
    </citation>
    <scope>NUCLEOTIDE SEQUENCE [LARGE SCALE GENOMIC DNA]</scope>
</reference>